<evidence type="ECO:0000313" key="2">
    <source>
        <dbReference type="Proteomes" id="UP000321464"/>
    </source>
</evidence>
<dbReference type="EMBL" id="BJYR01000005">
    <property type="protein sequence ID" value="GEN98858.1"/>
    <property type="molecule type" value="Genomic_DNA"/>
</dbReference>
<dbReference type="SUPFAM" id="SSF54427">
    <property type="entry name" value="NTF2-like"/>
    <property type="match status" value="1"/>
</dbReference>
<dbReference type="InterPro" id="IPR009959">
    <property type="entry name" value="Cyclase_SnoaL-like"/>
</dbReference>
<accession>A0A512AGM3</accession>
<evidence type="ECO:0008006" key="3">
    <source>
        <dbReference type="Google" id="ProtNLM"/>
    </source>
</evidence>
<dbReference type="OrthoDB" id="129343at2"/>
<name>A0A512AGM3_9SPHN</name>
<dbReference type="PANTHER" id="PTHR38436:SF1">
    <property type="entry name" value="ESTER CYCLASE"/>
    <property type="match status" value="1"/>
</dbReference>
<dbReference type="PANTHER" id="PTHR38436">
    <property type="entry name" value="POLYKETIDE CYCLASE SNOAL-LIKE DOMAIN"/>
    <property type="match status" value="1"/>
</dbReference>
<sequence length="140" mass="15634">MGRKARLAAFIEQVWNQGEATAVEAYLAPAYTIHHDPGDPWEGRTLDPAGFAERLIQSRAPFPDQRFTVLRMAEDTDAVIMTWTWEATHLGDFPGFPATGKIIRMSGATAYGFDEADRLTGHWQIADRLGVFQQLQANRG</sequence>
<dbReference type="AlphaFoldDB" id="A0A512AGM3"/>
<evidence type="ECO:0000313" key="1">
    <source>
        <dbReference type="EMBL" id="GEN98858.1"/>
    </source>
</evidence>
<gene>
    <name evidence="1" type="ORF">NSE01_06910</name>
</gene>
<keyword evidence="2" id="KW-1185">Reference proteome</keyword>
<dbReference type="InterPro" id="IPR032710">
    <property type="entry name" value="NTF2-like_dom_sf"/>
</dbReference>
<dbReference type="RefSeq" id="WP_147158241.1">
    <property type="nucleotide sequence ID" value="NZ_BJYR01000005.1"/>
</dbReference>
<proteinExistence type="predicted"/>
<organism evidence="1 2">
    <name type="scientific">Novosphingobium sediminis</name>
    <dbReference type="NCBI Taxonomy" id="707214"/>
    <lineage>
        <taxon>Bacteria</taxon>
        <taxon>Pseudomonadati</taxon>
        <taxon>Pseudomonadota</taxon>
        <taxon>Alphaproteobacteria</taxon>
        <taxon>Sphingomonadales</taxon>
        <taxon>Sphingomonadaceae</taxon>
        <taxon>Novosphingobium</taxon>
    </lineage>
</organism>
<protein>
    <recommendedName>
        <fullName evidence="3">Ester cyclase</fullName>
    </recommendedName>
</protein>
<reference evidence="1 2" key="1">
    <citation type="submission" date="2019-07" db="EMBL/GenBank/DDBJ databases">
        <title>Whole genome shotgun sequence of Novosphingobium sediminis NBRC 106119.</title>
        <authorList>
            <person name="Hosoyama A."/>
            <person name="Uohara A."/>
            <person name="Ohji S."/>
            <person name="Ichikawa N."/>
        </authorList>
    </citation>
    <scope>NUCLEOTIDE SEQUENCE [LARGE SCALE GENOMIC DNA]</scope>
    <source>
        <strain evidence="1 2">NBRC 106119</strain>
    </source>
</reference>
<dbReference type="GO" id="GO:0030638">
    <property type="term" value="P:polyketide metabolic process"/>
    <property type="evidence" value="ECO:0007669"/>
    <property type="project" value="InterPro"/>
</dbReference>
<comment type="caution">
    <text evidence="1">The sequence shown here is derived from an EMBL/GenBank/DDBJ whole genome shotgun (WGS) entry which is preliminary data.</text>
</comment>
<dbReference type="Gene3D" id="3.10.450.50">
    <property type="match status" value="1"/>
</dbReference>
<dbReference type="Pfam" id="PF07366">
    <property type="entry name" value="SnoaL"/>
    <property type="match status" value="1"/>
</dbReference>
<dbReference type="Proteomes" id="UP000321464">
    <property type="component" value="Unassembled WGS sequence"/>
</dbReference>